<gene>
    <name evidence="1" type="ORF">NF27_DP00120</name>
</gene>
<evidence type="ECO:0000313" key="1">
    <source>
        <dbReference type="EMBL" id="KIE05468.1"/>
    </source>
</evidence>
<dbReference type="EMBL" id="JSWE01000092">
    <property type="protein sequence ID" value="KIE05468.1"/>
    <property type="molecule type" value="Genomic_DNA"/>
</dbReference>
<keyword evidence="2" id="KW-1185">Reference proteome</keyword>
<dbReference type="OrthoDB" id="9819572at2"/>
<protein>
    <submittedName>
        <fullName evidence="1">Uncharacterized protein</fullName>
    </submittedName>
</protein>
<organism evidence="1 2">
    <name type="scientific">Candidatus Jidaibacter acanthamoebae</name>
    <dbReference type="NCBI Taxonomy" id="86105"/>
    <lineage>
        <taxon>Bacteria</taxon>
        <taxon>Pseudomonadati</taxon>
        <taxon>Pseudomonadota</taxon>
        <taxon>Alphaproteobacteria</taxon>
        <taxon>Rickettsiales</taxon>
        <taxon>Candidatus Midichloriaceae</taxon>
        <taxon>Candidatus Jidaibacter</taxon>
    </lineage>
</organism>
<dbReference type="RefSeq" id="WP_039455640.1">
    <property type="nucleotide sequence ID" value="NZ_JSWE01000092.1"/>
</dbReference>
<proteinExistence type="predicted"/>
<dbReference type="AlphaFoldDB" id="A0A0C1QN79"/>
<dbReference type="Proteomes" id="UP000031258">
    <property type="component" value="Unassembled WGS sequence"/>
</dbReference>
<comment type="caution">
    <text evidence="1">The sequence shown here is derived from an EMBL/GenBank/DDBJ whole genome shotgun (WGS) entry which is preliminary data.</text>
</comment>
<sequence>MKRKTRSQSISVNEEVIIKLLKEKFIFALIGNPECDVINLSVYDNDIALKIFTIIKNYFNKNFIKLENTKLNIKECALLISSSDIEKFTGLDKLINRNFIKNHNRQNINTLYVLLTEDEIINHKSFTQASELEKEKNILLNEQNELKTTLVKELRELIMQSTINIMIIEKLLLEQSENRIYITELTSALVNMKVERVKLQECIEHFFPLSLPSNDAVSTSELPALCTVYKQPEDNDEEVDIETTGEPLDKKRKFNKEEVAAEALISLSSTKKSFILQIKEDYAGNSSRHKKFKPDNTDTKFAERILYNKNSNTCGK</sequence>
<name>A0A0C1QN79_9RICK</name>
<reference evidence="1 2" key="1">
    <citation type="submission" date="2014-11" db="EMBL/GenBank/DDBJ databases">
        <title>A Rickettsiales Symbiont of Amoebae With Ancient Features.</title>
        <authorList>
            <person name="Schulz F."/>
            <person name="Martijn J."/>
            <person name="Wascher F."/>
            <person name="Kostanjsek R."/>
            <person name="Ettema T.J."/>
            <person name="Horn M."/>
        </authorList>
    </citation>
    <scope>NUCLEOTIDE SEQUENCE [LARGE SCALE GENOMIC DNA]</scope>
    <source>
        <strain evidence="1 2">UWC36</strain>
    </source>
</reference>
<evidence type="ECO:0000313" key="2">
    <source>
        <dbReference type="Proteomes" id="UP000031258"/>
    </source>
</evidence>
<accession>A0A0C1QN79</accession>